<dbReference type="EMBL" id="JXTC01000252">
    <property type="protein sequence ID" value="PON76138.1"/>
    <property type="molecule type" value="Genomic_DNA"/>
</dbReference>
<protein>
    <submittedName>
        <fullName evidence="1">Uncharacterized protein</fullName>
    </submittedName>
</protein>
<gene>
    <name evidence="1" type="ORF">TorRG33x02_243400</name>
</gene>
<dbReference type="AlphaFoldDB" id="A0A2P5DS82"/>
<comment type="caution">
    <text evidence="1">The sequence shown here is derived from an EMBL/GenBank/DDBJ whole genome shotgun (WGS) entry which is preliminary data.</text>
</comment>
<dbReference type="Proteomes" id="UP000237000">
    <property type="component" value="Unassembled WGS sequence"/>
</dbReference>
<proteinExistence type="predicted"/>
<dbReference type="InParanoid" id="A0A2P5DS82"/>
<reference evidence="2" key="1">
    <citation type="submission" date="2016-06" db="EMBL/GenBank/DDBJ databases">
        <title>Parallel loss of symbiosis genes in relatives of nitrogen-fixing non-legume Parasponia.</title>
        <authorList>
            <person name="Van Velzen R."/>
            <person name="Holmer R."/>
            <person name="Bu F."/>
            <person name="Rutten L."/>
            <person name="Van Zeijl A."/>
            <person name="Liu W."/>
            <person name="Santuari L."/>
            <person name="Cao Q."/>
            <person name="Sharma T."/>
            <person name="Shen D."/>
            <person name="Roswanjaya Y."/>
            <person name="Wardhani T."/>
            <person name="Kalhor M.S."/>
            <person name="Jansen J."/>
            <person name="Van den Hoogen J."/>
            <person name="Gungor B."/>
            <person name="Hartog M."/>
            <person name="Hontelez J."/>
            <person name="Verver J."/>
            <person name="Yang W.-C."/>
            <person name="Schijlen E."/>
            <person name="Repin R."/>
            <person name="Schilthuizen M."/>
            <person name="Schranz E."/>
            <person name="Heidstra R."/>
            <person name="Miyata K."/>
            <person name="Fedorova E."/>
            <person name="Kohlen W."/>
            <person name="Bisseling T."/>
            <person name="Smit S."/>
            <person name="Geurts R."/>
        </authorList>
    </citation>
    <scope>NUCLEOTIDE SEQUENCE [LARGE SCALE GENOMIC DNA]</scope>
    <source>
        <strain evidence="2">cv. RG33-2</strain>
    </source>
</reference>
<keyword evidence="2" id="KW-1185">Reference proteome</keyword>
<name>A0A2P5DS82_TREOI</name>
<organism evidence="1 2">
    <name type="scientific">Trema orientale</name>
    <name type="common">Charcoal tree</name>
    <name type="synonym">Celtis orientalis</name>
    <dbReference type="NCBI Taxonomy" id="63057"/>
    <lineage>
        <taxon>Eukaryota</taxon>
        <taxon>Viridiplantae</taxon>
        <taxon>Streptophyta</taxon>
        <taxon>Embryophyta</taxon>
        <taxon>Tracheophyta</taxon>
        <taxon>Spermatophyta</taxon>
        <taxon>Magnoliopsida</taxon>
        <taxon>eudicotyledons</taxon>
        <taxon>Gunneridae</taxon>
        <taxon>Pentapetalae</taxon>
        <taxon>rosids</taxon>
        <taxon>fabids</taxon>
        <taxon>Rosales</taxon>
        <taxon>Cannabaceae</taxon>
        <taxon>Trema</taxon>
    </lineage>
</organism>
<accession>A0A2P5DS82</accession>
<evidence type="ECO:0000313" key="2">
    <source>
        <dbReference type="Proteomes" id="UP000237000"/>
    </source>
</evidence>
<sequence length="102" mass="12079">MSLNNIQIHFRKSLSDSNETKLRQACQMKNIFPLLKFQDKTENKFRSRYVNPKCKESNLQKVSWYPILRQVLSSLLNTEPSSKLNINKFPFSLLKIHIHCLK</sequence>
<dbReference type="OrthoDB" id="10284148at2759"/>
<evidence type="ECO:0000313" key="1">
    <source>
        <dbReference type="EMBL" id="PON76138.1"/>
    </source>
</evidence>